<dbReference type="AlphaFoldDB" id="A0A553PEI5"/>
<dbReference type="EMBL" id="SRMA01026702">
    <property type="protein sequence ID" value="TRY76087.1"/>
    <property type="molecule type" value="Genomic_DNA"/>
</dbReference>
<proteinExistence type="predicted"/>
<evidence type="ECO:0000313" key="1">
    <source>
        <dbReference type="EMBL" id="TRY76087.1"/>
    </source>
</evidence>
<protein>
    <submittedName>
        <fullName evidence="1">Uncharacterized protein</fullName>
    </submittedName>
</protein>
<organism evidence="1 2">
    <name type="scientific">Danionella cerebrum</name>
    <dbReference type="NCBI Taxonomy" id="2873325"/>
    <lineage>
        <taxon>Eukaryota</taxon>
        <taxon>Metazoa</taxon>
        <taxon>Chordata</taxon>
        <taxon>Craniata</taxon>
        <taxon>Vertebrata</taxon>
        <taxon>Euteleostomi</taxon>
        <taxon>Actinopterygii</taxon>
        <taxon>Neopterygii</taxon>
        <taxon>Teleostei</taxon>
        <taxon>Ostariophysi</taxon>
        <taxon>Cypriniformes</taxon>
        <taxon>Danionidae</taxon>
        <taxon>Danioninae</taxon>
        <taxon>Danionella</taxon>
    </lineage>
</organism>
<keyword evidence="2" id="KW-1185">Reference proteome</keyword>
<sequence>MGAAAVVVFPFLRFRQWSIPALCQSPIPPAPLWKPVPASLLRPTPTQIMTTNWDLPLLLFSGLAPLLDFSGTICGSVAIDSLIPAVLL</sequence>
<name>A0A553PEI5_9TELE</name>
<gene>
    <name evidence="1" type="ORF">DNTS_028816</name>
</gene>
<dbReference type="Proteomes" id="UP000316079">
    <property type="component" value="Unassembled WGS sequence"/>
</dbReference>
<evidence type="ECO:0000313" key="2">
    <source>
        <dbReference type="Proteomes" id="UP000316079"/>
    </source>
</evidence>
<accession>A0A553PEI5</accession>
<reference evidence="1 2" key="1">
    <citation type="journal article" date="2019" name="Sci. Data">
        <title>Hybrid genome assembly and annotation of Danionella translucida.</title>
        <authorList>
            <person name="Kadobianskyi M."/>
            <person name="Schulze L."/>
            <person name="Schuelke M."/>
            <person name="Judkewitz B."/>
        </authorList>
    </citation>
    <scope>NUCLEOTIDE SEQUENCE [LARGE SCALE GENOMIC DNA]</scope>
    <source>
        <strain evidence="1 2">Bolton</strain>
    </source>
</reference>
<comment type="caution">
    <text evidence="1">The sequence shown here is derived from an EMBL/GenBank/DDBJ whole genome shotgun (WGS) entry which is preliminary data.</text>
</comment>